<name>A0A1Q8SMX3_9GAMM</name>
<dbReference type="RefSeq" id="WP_075571527.1">
    <property type="nucleotide sequence ID" value="NZ_MSDO01000031.1"/>
</dbReference>
<reference evidence="2 3" key="1">
    <citation type="submission" date="2016-12" db="EMBL/GenBank/DDBJ databases">
        <title>Draft genome sequences of strains Salinicola socius SMB35, Salinicola sp. MH3R3-1 and Chromohalobacter sp. SMB17 from the Verkhnekamsk potash mining region of Russia.</title>
        <authorList>
            <person name="Mavrodi D.V."/>
            <person name="Olsson B.E."/>
            <person name="Korsakova E.S."/>
            <person name="Pyankova A."/>
            <person name="Mavrodi O.V."/>
            <person name="Plotnikova E.G."/>
        </authorList>
    </citation>
    <scope>NUCLEOTIDE SEQUENCE [LARGE SCALE GENOMIC DNA]</scope>
    <source>
        <strain evidence="2 3">SMB35</strain>
    </source>
</reference>
<dbReference type="STRING" id="404433.BTW07_17900"/>
<keyword evidence="3" id="KW-1185">Reference proteome</keyword>
<gene>
    <name evidence="2" type="ORF">BTW07_17900</name>
</gene>
<evidence type="ECO:0000313" key="2">
    <source>
        <dbReference type="EMBL" id="OLO02777.1"/>
    </source>
</evidence>
<feature type="compositionally biased region" description="Acidic residues" evidence="1">
    <location>
        <begin position="61"/>
        <end position="74"/>
    </location>
</feature>
<feature type="compositionally biased region" description="Low complexity" evidence="1">
    <location>
        <begin position="105"/>
        <end position="117"/>
    </location>
</feature>
<dbReference type="InterPro" id="IPR021327">
    <property type="entry name" value="DUF2934"/>
</dbReference>
<comment type="caution">
    <text evidence="2">The sequence shown here is derived from an EMBL/GenBank/DDBJ whole genome shotgun (WGS) entry which is preliminary data.</text>
</comment>
<dbReference type="Proteomes" id="UP000186878">
    <property type="component" value="Unassembled WGS sequence"/>
</dbReference>
<dbReference type="EMBL" id="MSDO01000031">
    <property type="protein sequence ID" value="OLO02777.1"/>
    <property type="molecule type" value="Genomic_DNA"/>
</dbReference>
<evidence type="ECO:0000256" key="1">
    <source>
        <dbReference type="SAM" id="MobiDB-lite"/>
    </source>
</evidence>
<evidence type="ECO:0000313" key="3">
    <source>
        <dbReference type="Proteomes" id="UP000186878"/>
    </source>
</evidence>
<dbReference type="AlphaFoldDB" id="A0A1Q8SMX3"/>
<accession>A0A1Q8SMX3</accession>
<protein>
    <recommendedName>
        <fullName evidence="4">DUF2934 domain-containing protein</fullName>
    </recommendedName>
</protein>
<dbReference type="Pfam" id="PF11154">
    <property type="entry name" value="DUF2934"/>
    <property type="match status" value="1"/>
</dbReference>
<sequence>MMTSREQRVRMLAYRIWESEGCPDDQEGRHWAMAERIVEAENAREEEQEWRAASNEPSPLEGEEPTAEPDELGIDEMRLPLDDPETEARKEADTGVEVQAEQRPARPSSPRGRAASGDESAGDKPAPRKRGTTKAAKGDDDKPAPKPRKPRGTGGNKSE</sequence>
<organism evidence="2 3">
    <name type="scientific">Salinicola socius</name>
    <dbReference type="NCBI Taxonomy" id="404433"/>
    <lineage>
        <taxon>Bacteria</taxon>
        <taxon>Pseudomonadati</taxon>
        <taxon>Pseudomonadota</taxon>
        <taxon>Gammaproteobacteria</taxon>
        <taxon>Oceanospirillales</taxon>
        <taxon>Halomonadaceae</taxon>
        <taxon>Salinicola</taxon>
    </lineage>
</organism>
<proteinExistence type="predicted"/>
<evidence type="ECO:0008006" key="4">
    <source>
        <dbReference type="Google" id="ProtNLM"/>
    </source>
</evidence>
<feature type="compositionally biased region" description="Basic and acidic residues" evidence="1">
    <location>
        <begin position="75"/>
        <end position="93"/>
    </location>
</feature>
<feature type="region of interest" description="Disordered" evidence="1">
    <location>
        <begin position="39"/>
        <end position="159"/>
    </location>
</feature>